<comment type="caution">
    <text evidence="3">The sequence shown here is derived from an EMBL/GenBank/DDBJ whole genome shotgun (WGS) entry which is preliminary data.</text>
</comment>
<organism evidence="3 4">
    <name type="scientific">Stentor coeruleus</name>
    <dbReference type="NCBI Taxonomy" id="5963"/>
    <lineage>
        <taxon>Eukaryota</taxon>
        <taxon>Sar</taxon>
        <taxon>Alveolata</taxon>
        <taxon>Ciliophora</taxon>
        <taxon>Postciliodesmatophora</taxon>
        <taxon>Heterotrichea</taxon>
        <taxon>Heterotrichida</taxon>
        <taxon>Stentoridae</taxon>
        <taxon>Stentor</taxon>
    </lineage>
</organism>
<dbReference type="PROSITE" id="PS50848">
    <property type="entry name" value="START"/>
    <property type="match status" value="1"/>
</dbReference>
<dbReference type="InterPro" id="IPR051213">
    <property type="entry name" value="START_lipid_transfer"/>
</dbReference>
<dbReference type="GO" id="GO:0005737">
    <property type="term" value="C:cytoplasm"/>
    <property type="evidence" value="ECO:0007669"/>
    <property type="project" value="UniProtKB-ARBA"/>
</dbReference>
<dbReference type="Gene3D" id="3.30.530.20">
    <property type="match status" value="1"/>
</dbReference>
<keyword evidence="1" id="KW-1133">Transmembrane helix</keyword>
<feature type="domain" description="START" evidence="2">
    <location>
        <begin position="80"/>
        <end position="264"/>
    </location>
</feature>
<evidence type="ECO:0000256" key="1">
    <source>
        <dbReference type="SAM" id="Phobius"/>
    </source>
</evidence>
<dbReference type="InterPro" id="IPR002913">
    <property type="entry name" value="START_lipid-bd_dom"/>
</dbReference>
<dbReference type="InterPro" id="IPR023393">
    <property type="entry name" value="START-like_dom_sf"/>
</dbReference>
<keyword evidence="1" id="KW-0812">Transmembrane</keyword>
<dbReference type="PANTHER" id="PTHR19308:SF14">
    <property type="entry name" value="START DOMAIN-CONTAINING PROTEIN"/>
    <property type="match status" value="1"/>
</dbReference>
<reference evidence="3 4" key="1">
    <citation type="submission" date="2016-11" db="EMBL/GenBank/DDBJ databases">
        <title>The macronuclear genome of Stentor coeruleus: a giant cell with tiny introns.</title>
        <authorList>
            <person name="Slabodnick M."/>
            <person name="Ruby J.G."/>
            <person name="Reiff S.B."/>
            <person name="Swart E.C."/>
            <person name="Gosai S."/>
            <person name="Prabakaran S."/>
            <person name="Witkowska E."/>
            <person name="Larue G.E."/>
            <person name="Fisher S."/>
            <person name="Freeman R.M."/>
            <person name="Gunawardena J."/>
            <person name="Chu W."/>
            <person name="Stover N.A."/>
            <person name="Gregory B.D."/>
            <person name="Nowacki M."/>
            <person name="Derisi J."/>
            <person name="Roy S.W."/>
            <person name="Marshall W.F."/>
            <person name="Sood P."/>
        </authorList>
    </citation>
    <scope>NUCLEOTIDE SEQUENCE [LARGE SCALE GENOMIC DNA]</scope>
    <source>
        <strain evidence="3">WM001</strain>
    </source>
</reference>
<dbReference type="Proteomes" id="UP000187209">
    <property type="component" value="Unassembled WGS sequence"/>
</dbReference>
<dbReference type="SMART" id="SM00234">
    <property type="entry name" value="START"/>
    <property type="match status" value="1"/>
</dbReference>
<proteinExistence type="predicted"/>
<sequence length="268" mass="31110">MKANRKTYLIISGGVFVSAFIIYYYIKARRFVREKIRVPEPSSNSHLEELKSPLEEQKLSNPNPLDKFEEFQILMSEGISEGWDIVKDNPDLKVYKKITEFSPVAIIKAKILVNDTTPDDALFAIWNGEFRREWDNVLQDFKVIEKYSENNDVIYFYAASPFPSIISNREFIQHRKYKKDQNGILIVYWSAERDDIPIPQGWIRANTIISGYYIKSVEGGVELYFISQNDVKGKIPPNLINAVAPTKAMDWSRKFRRACALLKKKRLG</sequence>
<gene>
    <name evidence="3" type="ORF">SteCoe_9783</name>
</gene>
<name>A0A1R2CH49_9CILI</name>
<dbReference type="Pfam" id="PF01852">
    <property type="entry name" value="START"/>
    <property type="match status" value="1"/>
</dbReference>
<dbReference type="PANTHER" id="PTHR19308">
    <property type="entry name" value="PHOSPHATIDYLCHOLINE TRANSFER PROTEIN"/>
    <property type="match status" value="1"/>
</dbReference>
<feature type="transmembrane region" description="Helical" evidence="1">
    <location>
        <begin position="7"/>
        <end position="26"/>
    </location>
</feature>
<dbReference type="SUPFAM" id="SSF55961">
    <property type="entry name" value="Bet v1-like"/>
    <property type="match status" value="1"/>
</dbReference>
<dbReference type="OrthoDB" id="5403181at2759"/>
<dbReference type="GO" id="GO:0008289">
    <property type="term" value="F:lipid binding"/>
    <property type="evidence" value="ECO:0007669"/>
    <property type="project" value="InterPro"/>
</dbReference>
<protein>
    <recommendedName>
        <fullName evidence="2">START domain-containing protein</fullName>
    </recommendedName>
</protein>
<evidence type="ECO:0000259" key="2">
    <source>
        <dbReference type="PROSITE" id="PS50848"/>
    </source>
</evidence>
<accession>A0A1R2CH49</accession>
<dbReference type="AlphaFoldDB" id="A0A1R2CH49"/>
<keyword evidence="4" id="KW-1185">Reference proteome</keyword>
<dbReference type="CDD" id="cd00177">
    <property type="entry name" value="START"/>
    <property type="match status" value="1"/>
</dbReference>
<evidence type="ECO:0000313" key="3">
    <source>
        <dbReference type="EMBL" id="OMJ88285.1"/>
    </source>
</evidence>
<dbReference type="EMBL" id="MPUH01000154">
    <property type="protein sequence ID" value="OMJ88285.1"/>
    <property type="molecule type" value="Genomic_DNA"/>
</dbReference>
<keyword evidence="1" id="KW-0472">Membrane</keyword>
<evidence type="ECO:0000313" key="4">
    <source>
        <dbReference type="Proteomes" id="UP000187209"/>
    </source>
</evidence>